<keyword evidence="3" id="KW-1185">Reference proteome</keyword>
<gene>
    <name evidence="2" type="ORF">DRF62_03320</name>
</gene>
<proteinExistence type="predicted"/>
<dbReference type="AlphaFoldDB" id="A0A3D9BSV3"/>
<dbReference type="PANTHER" id="PTHR31299">
    <property type="entry name" value="ESTERASE, PUTATIVE (AFU_ORTHOLOGUE AFUA_1G05850)-RELATED"/>
    <property type="match status" value="1"/>
</dbReference>
<evidence type="ECO:0008006" key="4">
    <source>
        <dbReference type="Google" id="ProtNLM"/>
    </source>
</evidence>
<comment type="caution">
    <text evidence="2">The sequence shown here is derived from an EMBL/GenBank/DDBJ whole genome shotgun (WGS) entry which is preliminary data.</text>
</comment>
<accession>A0A3D9BSV3</accession>
<feature type="chain" id="PRO_5017639667" description="Erythromycin esterase family protein" evidence="1">
    <location>
        <begin position="24"/>
        <end position="419"/>
    </location>
</feature>
<evidence type="ECO:0000313" key="2">
    <source>
        <dbReference type="EMBL" id="REC56599.1"/>
    </source>
</evidence>
<sequence length="419" mass="48689">MKTFALKKLVLLVITFTVQSIYSQSSQNSAIDNDEKEYLRKFVYPLQSYEPEVGFKEDSLVFDKFFSNAKIVGLGEASHGSSEIFKVKDKLTRYIFQKNNGGVFSIEASMPNSILLNEYIINGNKTGKEYLMNIKSWIYQTDEILSIVEWMKKYNDKHAEKIRFTGFDNTTYTGSAVQLKMLMSKYKIPDDDLIALFKNLNDFSKLERNQLSEKKSIKSEALIELNKIKALSSNISDEEDKSWFLQHIILLDQHLNNTYLDRNRYMADNILWLINKYPESTFVLWAHNSHLKKTDEETGKFLKEKLKDDYVNCGTFFYEGFHSVVDMNDNDIKPTYLEKNSKNSLEELLNSFEVPVFILDLKNIKKENNKLAKKLLNKIDYRTIGAAVHKKDFKSGNVSEDFDYIIFIKKSTASKLLTK</sequence>
<dbReference type="EMBL" id="QNVS01000005">
    <property type="protein sequence ID" value="REC56599.1"/>
    <property type="molecule type" value="Genomic_DNA"/>
</dbReference>
<dbReference type="InterPro" id="IPR052036">
    <property type="entry name" value="Hydrolase/PRTase-associated"/>
</dbReference>
<dbReference type="RefSeq" id="WP_115949077.1">
    <property type="nucleotide sequence ID" value="NZ_QNVS01000005.1"/>
</dbReference>
<dbReference type="Proteomes" id="UP000256512">
    <property type="component" value="Unassembled WGS sequence"/>
</dbReference>
<dbReference type="Gene3D" id="1.20.1440.30">
    <property type="entry name" value="Biosynthetic Protein domain"/>
    <property type="match status" value="1"/>
</dbReference>
<keyword evidence="1" id="KW-0732">Signal</keyword>
<evidence type="ECO:0000256" key="1">
    <source>
        <dbReference type="SAM" id="SignalP"/>
    </source>
</evidence>
<dbReference type="Gene3D" id="3.30.1870.10">
    <property type="entry name" value="EreA-like, domain 2"/>
    <property type="match status" value="1"/>
</dbReference>
<protein>
    <recommendedName>
        <fullName evidence="4">Erythromycin esterase family protein</fullName>
    </recommendedName>
</protein>
<organism evidence="2 3">
    <name type="scientific">Chryseobacterium piscium</name>
    <dbReference type="NCBI Taxonomy" id="333702"/>
    <lineage>
        <taxon>Bacteria</taxon>
        <taxon>Pseudomonadati</taxon>
        <taxon>Bacteroidota</taxon>
        <taxon>Flavobacteriia</taxon>
        <taxon>Flavobacteriales</taxon>
        <taxon>Weeksellaceae</taxon>
        <taxon>Chryseobacterium group</taxon>
        <taxon>Chryseobacterium</taxon>
    </lineage>
</organism>
<dbReference type="InterPro" id="IPR007815">
    <property type="entry name" value="Emycin_Estase"/>
</dbReference>
<dbReference type="Gene3D" id="3.40.1660.10">
    <property type="entry name" value="EreA-like (biosynthetic domain)"/>
    <property type="match status" value="1"/>
</dbReference>
<dbReference type="SUPFAM" id="SSF159501">
    <property type="entry name" value="EreA/ChaN-like"/>
    <property type="match status" value="1"/>
</dbReference>
<dbReference type="GO" id="GO:0046677">
    <property type="term" value="P:response to antibiotic"/>
    <property type="evidence" value="ECO:0007669"/>
    <property type="project" value="InterPro"/>
</dbReference>
<name>A0A3D9BSV3_9FLAO</name>
<feature type="signal peptide" evidence="1">
    <location>
        <begin position="1"/>
        <end position="23"/>
    </location>
</feature>
<dbReference type="CDD" id="cd14728">
    <property type="entry name" value="Ere-like"/>
    <property type="match status" value="1"/>
</dbReference>
<dbReference type="PANTHER" id="PTHR31299:SF0">
    <property type="entry name" value="ESTERASE, PUTATIVE (AFU_ORTHOLOGUE AFUA_1G05850)-RELATED"/>
    <property type="match status" value="1"/>
</dbReference>
<evidence type="ECO:0000313" key="3">
    <source>
        <dbReference type="Proteomes" id="UP000256512"/>
    </source>
</evidence>
<dbReference type="Pfam" id="PF05139">
    <property type="entry name" value="Erythro_esteras"/>
    <property type="match status" value="1"/>
</dbReference>
<reference evidence="2 3" key="1">
    <citation type="journal article" date="2006" name="Int. J. Syst. Evol. Microbiol.">
        <title>Chryseobacterium piscium sp. nov., isolated from fish of the South Atlantic Ocean off South Africa.</title>
        <authorList>
            <person name="de Beer H."/>
            <person name="Hugo C.J."/>
            <person name="Jooste P.J."/>
            <person name="Vancanneyt M."/>
            <person name="Coenye T."/>
            <person name="Vandamme P."/>
        </authorList>
    </citation>
    <scope>NUCLEOTIDE SEQUENCE [LARGE SCALE GENOMIC DNA]</scope>
    <source>
        <strain evidence="2 3">CCUG 51923</strain>
    </source>
</reference>